<dbReference type="GO" id="GO:0003824">
    <property type="term" value="F:catalytic activity"/>
    <property type="evidence" value="ECO:0007669"/>
    <property type="project" value="InterPro"/>
</dbReference>
<evidence type="ECO:0000313" key="3">
    <source>
        <dbReference type="EMBL" id="ARQ07494.1"/>
    </source>
</evidence>
<dbReference type="STRING" id="1855823.MCCS_18650"/>
<feature type="domain" description="Cytidyltransferase-like" evidence="1">
    <location>
        <begin position="6"/>
        <end position="155"/>
    </location>
</feature>
<organism evidence="3 4">
    <name type="scientific">Macrococcoides canis</name>
    <dbReference type="NCBI Taxonomy" id="1855823"/>
    <lineage>
        <taxon>Bacteria</taxon>
        <taxon>Bacillati</taxon>
        <taxon>Bacillota</taxon>
        <taxon>Bacilli</taxon>
        <taxon>Bacillales</taxon>
        <taxon>Staphylococcaceae</taxon>
        <taxon>Macrococcoides</taxon>
    </lineage>
</organism>
<protein>
    <submittedName>
        <fullName evidence="3">Trifunctional NAD biosynthesis/regulator protein NadR</fullName>
    </submittedName>
</protein>
<feature type="domain" description="NadR/Ttd14 AAA" evidence="2">
    <location>
        <begin position="176"/>
        <end position="340"/>
    </location>
</feature>
<dbReference type="Gene3D" id="3.40.50.620">
    <property type="entry name" value="HUPs"/>
    <property type="match status" value="1"/>
</dbReference>
<proteinExistence type="predicted"/>
<dbReference type="SUPFAM" id="SSF52374">
    <property type="entry name" value="Nucleotidylyl transferase"/>
    <property type="match status" value="1"/>
</dbReference>
<dbReference type="Proteomes" id="UP000194154">
    <property type="component" value="Chromosome"/>
</dbReference>
<keyword evidence="4" id="KW-1185">Reference proteome</keyword>
<dbReference type="PANTHER" id="PTHR37512:SF1">
    <property type="entry name" value="NADR_TTD14 AAA DOMAIN-CONTAINING PROTEIN"/>
    <property type="match status" value="1"/>
</dbReference>
<evidence type="ECO:0000259" key="1">
    <source>
        <dbReference type="Pfam" id="PF01467"/>
    </source>
</evidence>
<gene>
    <name evidence="3" type="primary">nadR_2</name>
    <name evidence="3" type="ORF">MCCS_18650</name>
</gene>
<dbReference type="Gene3D" id="3.40.50.300">
    <property type="entry name" value="P-loop containing nucleotide triphosphate hydrolases"/>
    <property type="match status" value="1"/>
</dbReference>
<sequence length="364" mass="42038">MRDLGVYFGTFAPCHVGHLEQIIRAKRENKNALVIVSGYDEDRGDKAGMSLTNRVKAMRELLKDDENVTVVTLDETNIPRYPAGWAPWLDLLRDKITSQAAALELPMESVTFYVGEEEYIEPLDSYFTKVFAKSDVQITKVDRRITGISGTSIRENPILNWDFVTRPFRRFFVKNILIIGTASTGKTTLVRDLARRYSTSYSLEYSREYQTTRQVRDDELDIKDLHAIGIGQFELNRKHIHSPGTRKVFFADTDVMTTKLYTKLYAPKEDYEKIAPVFDYYISLQTWALIIVLPPTTNYVDDGFRDMSMADEKARLDMHQMFLDEIKYQGLEDKMVVLKGDSFQEKYEEAHRLVDEILADGKDN</sequence>
<evidence type="ECO:0000313" key="4">
    <source>
        <dbReference type="Proteomes" id="UP000194154"/>
    </source>
</evidence>
<dbReference type="InterPro" id="IPR038727">
    <property type="entry name" value="NadR/Ttd14_AAA_dom"/>
</dbReference>
<dbReference type="Pfam" id="PF13521">
    <property type="entry name" value="AAA_28"/>
    <property type="match status" value="1"/>
</dbReference>
<dbReference type="InterPro" id="IPR027417">
    <property type="entry name" value="P-loop_NTPase"/>
</dbReference>
<evidence type="ECO:0000259" key="2">
    <source>
        <dbReference type="Pfam" id="PF13521"/>
    </source>
</evidence>
<dbReference type="OrthoDB" id="9802794at2"/>
<dbReference type="InterPro" id="IPR014729">
    <property type="entry name" value="Rossmann-like_a/b/a_fold"/>
</dbReference>
<dbReference type="SUPFAM" id="SSF52540">
    <property type="entry name" value="P-loop containing nucleoside triphosphate hydrolases"/>
    <property type="match status" value="1"/>
</dbReference>
<accession>A0A1W7AD40</accession>
<dbReference type="RefSeq" id="WP_086043048.1">
    <property type="nucleotide sequence ID" value="NZ_CBCRZA010000004.1"/>
</dbReference>
<dbReference type="NCBIfam" id="TIGR00125">
    <property type="entry name" value="cyt_tran_rel"/>
    <property type="match status" value="1"/>
</dbReference>
<dbReference type="AlphaFoldDB" id="A0A1W7AD40"/>
<reference evidence="3 4" key="1">
    <citation type="journal article" date="2017" name="Int. J. Syst. Evol. Microbiol.">
        <title>Macrococcus canis sp. nov., a skin bacterium associated with infections in dogs.</title>
        <authorList>
            <person name="Gobeli Brawand S."/>
            <person name="Cotting K."/>
            <person name="Gomez-Sanz E."/>
            <person name="Collaud A."/>
            <person name="Thomann A."/>
            <person name="Brodard I."/>
            <person name="Rodriguez-Campos S."/>
            <person name="Strauss C."/>
            <person name="Perreten V."/>
        </authorList>
    </citation>
    <scope>NUCLEOTIDE SEQUENCE [LARGE SCALE GENOMIC DNA]</scope>
    <source>
        <strain evidence="3 4">KM45013</strain>
    </source>
</reference>
<dbReference type="GeneID" id="35295960"/>
<dbReference type="InterPro" id="IPR052735">
    <property type="entry name" value="NAD_biosynth-regulator"/>
</dbReference>
<dbReference type="PANTHER" id="PTHR37512">
    <property type="entry name" value="TRIFUNCTIONAL NAD BIOSYNTHESIS/REGULATOR PROTEIN NADR"/>
    <property type="match status" value="1"/>
</dbReference>
<dbReference type="EMBL" id="CP021059">
    <property type="protein sequence ID" value="ARQ07494.1"/>
    <property type="molecule type" value="Genomic_DNA"/>
</dbReference>
<name>A0A1W7AD40_9STAP</name>
<dbReference type="InterPro" id="IPR004821">
    <property type="entry name" value="Cyt_trans-like"/>
</dbReference>
<dbReference type="KEGG" id="mcak:MCCS_18650"/>
<dbReference type="Pfam" id="PF01467">
    <property type="entry name" value="CTP_transf_like"/>
    <property type="match status" value="1"/>
</dbReference>